<dbReference type="OrthoDB" id="6057361at2"/>
<dbReference type="KEGG" id="pbh:AAW51_3993"/>
<dbReference type="RefSeq" id="WP_047196001.1">
    <property type="nucleotide sequence ID" value="NZ_CP011371.1"/>
</dbReference>
<keyword evidence="2" id="KW-1185">Reference proteome</keyword>
<name>A0A0G3BMK7_9BURK</name>
<dbReference type="EMBL" id="CP011371">
    <property type="protein sequence ID" value="AKJ30684.1"/>
    <property type="molecule type" value="Genomic_DNA"/>
</dbReference>
<dbReference type="STRING" id="413882.AAW51_3993"/>
<evidence type="ECO:0000313" key="2">
    <source>
        <dbReference type="Proteomes" id="UP000035352"/>
    </source>
</evidence>
<gene>
    <name evidence="1" type="ORF">AAW51_3993</name>
</gene>
<dbReference type="PATRIC" id="fig|413882.6.peg.4168"/>
<protein>
    <submittedName>
        <fullName evidence="1">Uncharacterized protein</fullName>
    </submittedName>
</protein>
<dbReference type="InterPro" id="IPR045622">
    <property type="entry name" value="DUF6441"/>
</dbReference>
<dbReference type="Pfam" id="PF20039">
    <property type="entry name" value="DUF6441"/>
    <property type="match status" value="1"/>
</dbReference>
<reference evidence="1 2" key="1">
    <citation type="submission" date="2015-05" db="EMBL/GenBank/DDBJ databases">
        <authorList>
            <person name="Tang B."/>
            <person name="Yu Y."/>
        </authorList>
    </citation>
    <scope>NUCLEOTIDE SEQUENCE [LARGE SCALE GENOMIC DNA]</scope>
    <source>
        <strain evidence="1 2">DSM 7029</strain>
    </source>
</reference>
<organism evidence="1 2">
    <name type="scientific">Caldimonas brevitalea</name>
    <dbReference type="NCBI Taxonomy" id="413882"/>
    <lineage>
        <taxon>Bacteria</taxon>
        <taxon>Pseudomonadati</taxon>
        <taxon>Pseudomonadota</taxon>
        <taxon>Betaproteobacteria</taxon>
        <taxon>Burkholderiales</taxon>
        <taxon>Sphaerotilaceae</taxon>
        <taxon>Caldimonas</taxon>
    </lineage>
</organism>
<evidence type="ECO:0000313" key="1">
    <source>
        <dbReference type="EMBL" id="AKJ30684.1"/>
    </source>
</evidence>
<sequence length="218" mass="25222">MNLQFTASGLLDANGFRAWHDSTWRTLRGQVASAMRKVGDQMEDRVRAEMRTSFGSAKPAFLRSMRAKLYNAKMDRFPALHIGSKIPWLGIHEQGGVIQGRMLIPLLPQHRRIGPKAFKRVIRDLLDSGNAYFIKKDGRAILMAENLSANSRTLTRFRRAERERTALKRLPRRHEIPIAVLVRRVTLRRRFDLRHIVARELPRLTASIENDYVKIYVP</sequence>
<dbReference type="AlphaFoldDB" id="A0A0G3BMK7"/>
<proteinExistence type="predicted"/>
<dbReference type="Proteomes" id="UP000035352">
    <property type="component" value="Chromosome"/>
</dbReference>
<accession>A0A0G3BMK7</accession>